<dbReference type="InterPro" id="IPR002611">
    <property type="entry name" value="IstB_ATP-bd"/>
</dbReference>
<dbReference type="PANTHER" id="PTHR30050">
    <property type="entry name" value="CHROMOSOMAL REPLICATION INITIATOR PROTEIN DNAA"/>
    <property type="match status" value="1"/>
</dbReference>
<keyword evidence="3" id="KW-1185">Reference proteome</keyword>
<dbReference type="Proteomes" id="UP000824633">
    <property type="component" value="Chromosome"/>
</dbReference>
<proteinExistence type="predicted"/>
<evidence type="ECO:0000259" key="1">
    <source>
        <dbReference type="Pfam" id="PF01695"/>
    </source>
</evidence>
<dbReference type="PANTHER" id="PTHR30050:SF10">
    <property type="entry name" value="PHAGE-LIKE ELEMENT PBSX PROTEIN XKDC"/>
    <property type="match status" value="1"/>
</dbReference>
<evidence type="ECO:0000313" key="2">
    <source>
        <dbReference type="EMBL" id="BCZ49318.1"/>
    </source>
</evidence>
<dbReference type="EMBL" id="AP024849">
    <property type="protein sequence ID" value="BCZ49318.1"/>
    <property type="molecule type" value="Genomic_DNA"/>
</dbReference>
<reference evidence="3" key="1">
    <citation type="submission" date="2021-07" db="EMBL/GenBank/DDBJ databases">
        <title>Complete genome sequencing of a Clostridium isolate.</title>
        <authorList>
            <person name="Ueki A."/>
            <person name="Tonouchi A."/>
        </authorList>
    </citation>
    <scope>NUCLEOTIDE SEQUENCE [LARGE SCALE GENOMIC DNA]</scope>
    <source>
        <strain evidence="3">C5S11</strain>
    </source>
</reference>
<name>A0ABM7TBJ6_9CLOT</name>
<dbReference type="CDD" id="cd00009">
    <property type="entry name" value="AAA"/>
    <property type="match status" value="1"/>
</dbReference>
<protein>
    <recommendedName>
        <fullName evidence="1">IstB-like ATP-binding domain-containing protein</fullName>
    </recommendedName>
</protein>
<accession>A0ABM7TBJ6</accession>
<dbReference type="RefSeq" id="WP_224035506.1">
    <property type="nucleotide sequence ID" value="NZ_AP024849.1"/>
</dbReference>
<gene>
    <name evidence="2" type="ORF">psyc5s11_53850</name>
</gene>
<evidence type="ECO:0000313" key="3">
    <source>
        <dbReference type="Proteomes" id="UP000824633"/>
    </source>
</evidence>
<dbReference type="SUPFAM" id="SSF52540">
    <property type="entry name" value="P-loop containing nucleoside triphosphate hydrolases"/>
    <property type="match status" value="1"/>
</dbReference>
<organism evidence="2 3">
    <name type="scientific">Clostridium gelidum</name>
    <dbReference type="NCBI Taxonomy" id="704125"/>
    <lineage>
        <taxon>Bacteria</taxon>
        <taxon>Bacillati</taxon>
        <taxon>Bacillota</taxon>
        <taxon>Clostridia</taxon>
        <taxon>Eubacteriales</taxon>
        <taxon>Clostridiaceae</taxon>
        <taxon>Clostridium</taxon>
    </lineage>
</organism>
<dbReference type="Gene3D" id="3.40.50.300">
    <property type="entry name" value="P-loop containing nucleotide triphosphate hydrolases"/>
    <property type="match status" value="1"/>
</dbReference>
<feature type="domain" description="IstB-like ATP-binding" evidence="1">
    <location>
        <begin position="72"/>
        <end position="214"/>
    </location>
</feature>
<dbReference type="Pfam" id="PF01695">
    <property type="entry name" value="IstB_IS21"/>
    <property type="match status" value="1"/>
</dbReference>
<sequence length="250" mass="29129">MNFDFQKINEIVERCKAKAPKANYKCLNCKDRGVEIIPQINAQSIIRECICRKKERLKTEWQDSGFNILCNELTLAEFDSEKNKVAKRMKAIAVKFIENFEGIQFDNNNSIAFLGEPGTGKTHICISISLELLKKGFKPVYFPYRDCMDEMIDLRISNKIKYEIKLTKYQKCNILFLDDVFKGGYTEAEIKLFFKIINYRYINRLPIIVSSECLSNDLLRIDKAIGSRIIQMAKDRTLDILGEEYNQRLC</sequence>
<dbReference type="InterPro" id="IPR027417">
    <property type="entry name" value="P-loop_NTPase"/>
</dbReference>